<organism evidence="1 2">
    <name type="scientific">Dothistroma septosporum (strain NZE10 / CBS 128990)</name>
    <name type="common">Red band needle blight fungus</name>
    <name type="synonym">Mycosphaerella pini</name>
    <dbReference type="NCBI Taxonomy" id="675120"/>
    <lineage>
        <taxon>Eukaryota</taxon>
        <taxon>Fungi</taxon>
        <taxon>Dikarya</taxon>
        <taxon>Ascomycota</taxon>
        <taxon>Pezizomycotina</taxon>
        <taxon>Dothideomycetes</taxon>
        <taxon>Dothideomycetidae</taxon>
        <taxon>Mycosphaerellales</taxon>
        <taxon>Mycosphaerellaceae</taxon>
        <taxon>Dothistroma</taxon>
    </lineage>
</organism>
<dbReference type="Proteomes" id="UP000016933">
    <property type="component" value="Unassembled WGS sequence"/>
</dbReference>
<keyword evidence="2" id="KW-1185">Reference proteome</keyword>
<protein>
    <submittedName>
        <fullName evidence="1">Uncharacterized protein</fullName>
    </submittedName>
</protein>
<dbReference type="AlphaFoldDB" id="N1PMP3"/>
<name>N1PMP3_DOTSN</name>
<reference evidence="1 2" key="2">
    <citation type="journal article" date="2012" name="PLoS Pathog.">
        <title>Diverse lifestyles and strategies of plant pathogenesis encoded in the genomes of eighteen Dothideomycetes fungi.</title>
        <authorList>
            <person name="Ohm R.A."/>
            <person name="Feau N."/>
            <person name="Henrissat B."/>
            <person name="Schoch C.L."/>
            <person name="Horwitz B.A."/>
            <person name="Barry K.W."/>
            <person name="Condon B.J."/>
            <person name="Copeland A.C."/>
            <person name="Dhillon B."/>
            <person name="Glaser F."/>
            <person name="Hesse C.N."/>
            <person name="Kosti I."/>
            <person name="LaButti K."/>
            <person name="Lindquist E.A."/>
            <person name="Lucas S."/>
            <person name="Salamov A.A."/>
            <person name="Bradshaw R.E."/>
            <person name="Ciuffetti L."/>
            <person name="Hamelin R.C."/>
            <person name="Kema G.H.J."/>
            <person name="Lawrence C."/>
            <person name="Scott J.A."/>
            <person name="Spatafora J.W."/>
            <person name="Turgeon B.G."/>
            <person name="de Wit P.J.G.M."/>
            <person name="Zhong S."/>
            <person name="Goodwin S.B."/>
            <person name="Grigoriev I.V."/>
        </authorList>
    </citation>
    <scope>NUCLEOTIDE SEQUENCE [LARGE SCALE GENOMIC DNA]</scope>
    <source>
        <strain evidence="2">NZE10 / CBS 128990</strain>
    </source>
</reference>
<evidence type="ECO:0000313" key="2">
    <source>
        <dbReference type="Proteomes" id="UP000016933"/>
    </source>
</evidence>
<reference evidence="2" key="1">
    <citation type="journal article" date="2012" name="PLoS Genet.">
        <title>The genomes of the fungal plant pathogens Cladosporium fulvum and Dothistroma septosporum reveal adaptation to different hosts and lifestyles but also signatures of common ancestry.</title>
        <authorList>
            <person name="de Wit P.J.G.M."/>
            <person name="van der Burgt A."/>
            <person name="Oekmen B."/>
            <person name="Stergiopoulos I."/>
            <person name="Abd-Elsalam K.A."/>
            <person name="Aerts A.L."/>
            <person name="Bahkali A.H."/>
            <person name="Beenen H.G."/>
            <person name="Chettri P."/>
            <person name="Cox M.P."/>
            <person name="Datema E."/>
            <person name="de Vries R.P."/>
            <person name="Dhillon B."/>
            <person name="Ganley A.R."/>
            <person name="Griffiths S.A."/>
            <person name="Guo Y."/>
            <person name="Hamelin R.C."/>
            <person name="Henrissat B."/>
            <person name="Kabir M.S."/>
            <person name="Jashni M.K."/>
            <person name="Kema G."/>
            <person name="Klaubauf S."/>
            <person name="Lapidus A."/>
            <person name="Levasseur A."/>
            <person name="Lindquist E."/>
            <person name="Mehrabi R."/>
            <person name="Ohm R.A."/>
            <person name="Owen T.J."/>
            <person name="Salamov A."/>
            <person name="Schwelm A."/>
            <person name="Schijlen E."/>
            <person name="Sun H."/>
            <person name="van den Burg H.A."/>
            <person name="van Ham R.C.H.J."/>
            <person name="Zhang S."/>
            <person name="Goodwin S.B."/>
            <person name="Grigoriev I.V."/>
            <person name="Collemare J."/>
            <person name="Bradshaw R.E."/>
        </authorList>
    </citation>
    <scope>NUCLEOTIDE SEQUENCE [LARGE SCALE GENOMIC DNA]</scope>
    <source>
        <strain evidence="2">NZE10 / CBS 128990</strain>
    </source>
</reference>
<evidence type="ECO:0000313" key="1">
    <source>
        <dbReference type="EMBL" id="EME44188.1"/>
    </source>
</evidence>
<accession>N1PMP3</accession>
<gene>
    <name evidence="1" type="ORF">DOTSEDRAFT_71867</name>
</gene>
<dbReference type="EMBL" id="KB446539">
    <property type="protein sequence ID" value="EME44188.1"/>
    <property type="molecule type" value="Genomic_DNA"/>
</dbReference>
<proteinExistence type="predicted"/>
<dbReference type="HOGENOM" id="CLU_2183873_0_0_1"/>
<sequence length="109" mass="12234">MTDVSPQRLLDDEFTGSRYRLKFTGERIIISSVSKSTAKLMKCRRRSIGPISLIAKDAATEENASKEELLENRALGTRVVRLSTLPILKHIPCATRCRSIYCFNDSSSL</sequence>